<dbReference type="GO" id="GO:0008168">
    <property type="term" value="F:methyltransferase activity"/>
    <property type="evidence" value="ECO:0007669"/>
    <property type="project" value="UniProtKB-KW"/>
</dbReference>
<dbReference type="Proteomes" id="UP000010798">
    <property type="component" value="Chromosome"/>
</dbReference>
<dbReference type="Gene3D" id="3.40.50.150">
    <property type="entry name" value="Vaccinia Virus protein VP39"/>
    <property type="match status" value="1"/>
</dbReference>
<name>L0DDZ6_SINAD</name>
<dbReference type="InterPro" id="IPR029063">
    <property type="entry name" value="SAM-dependent_MTases_sf"/>
</dbReference>
<protein>
    <submittedName>
        <fullName evidence="1">Methyltransferase family protein</fullName>
    </submittedName>
</protein>
<dbReference type="EMBL" id="CP003364">
    <property type="protein sequence ID" value="AGA27604.1"/>
    <property type="molecule type" value="Genomic_DNA"/>
</dbReference>
<dbReference type="PANTHER" id="PTHR43861">
    <property type="entry name" value="TRANS-ACONITATE 2-METHYLTRANSFERASE-RELATED"/>
    <property type="match status" value="1"/>
</dbReference>
<dbReference type="RefSeq" id="WP_015246750.1">
    <property type="nucleotide sequence ID" value="NC_019892.1"/>
</dbReference>
<keyword evidence="1" id="KW-0489">Methyltransferase</keyword>
<dbReference type="SUPFAM" id="SSF53335">
    <property type="entry name" value="S-adenosyl-L-methionine-dependent methyltransferases"/>
    <property type="match status" value="1"/>
</dbReference>
<evidence type="ECO:0000313" key="2">
    <source>
        <dbReference type="Proteomes" id="UP000010798"/>
    </source>
</evidence>
<dbReference type="AlphaFoldDB" id="L0DDZ6"/>
<dbReference type="CDD" id="cd02440">
    <property type="entry name" value="AdoMet_MTases"/>
    <property type="match status" value="1"/>
</dbReference>
<reference evidence="1 2" key="1">
    <citation type="submission" date="2012-02" db="EMBL/GenBank/DDBJ databases">
        <title>Complete sequence of chromosome of Singulisphaera acidiphila DSM 18658.</title>
        <authorList>
            <consortium name="US DOE Joint Genome Institute (JGI-PGF)"/>
            <person name="Lucas S."/>
            <person name="Copeland A."/>
            <person name="Lapidus A."/>
            <person name="Glavina del Rio T."/>
            <person name="Dalin E."/>
            <person name="Tice H."/>
            <person name="Bruce D."/>
            <person name="Goodwin L."/>
            <person name="Pitluck S."/>
            <person name="Peters L."/>
            <person name="Ovchinnikova G."/>
            <person name="Chertkov O."/>
            <person name="Kyrpides N."/>
            <person name="Mavromatis K."/>
            <person name="Ivanova N."/>
            <person name="Brettin T."/>
            <person name="Detter J.C."/>
            <person name="Han C."/>
            <person name="Larimer F."/>
            <person name="Land M."/>
            <person name="Hauser L."/>
            <person name="Markowitz V."/>
            <person name="Cheng J.-F."/>
            <person name="Hugenholtz P."/>
            <person name="Woyke T."/>
            <person name="Wu D."/>
            <person name="Tindall B."/>
            <person name="Pomrenke H."/>
            <person name="Brambilla E."/>
            <person name="Klenk H.-P."/>
            <person name="Eisen J.A."/>
        </authorList>
    </citation>
    <scope>NUCLEOTIDE SEQUENCE [LARGE SCALE GENOMIC DNA]</scope>
    <source>
        <strain evidence="2">ATCC BAA-1392 / DSM 18658 / VKM B-2454 / MOB10</strain>
    </source>
</reference>
<sequence>MADRQQSSPLAHDTDYACALNLGELNAHLIAGMSSWQRLDVCPVCDSQSVARFATCRHFPYSRCRACGFTFANPVPPNEVLDAFYNSPFYRNYRRLEANRIARDHYFSISMYTDMHRLASWLGGDQALNILDFGCGPGAFLALLRDEFGFTNVEGLELSQVSVEFARQHYGLTVASSTAELQRQSYDCVILIEVIEHLPNPAAIFSQLTKLVRPGGHLLITTPAVDNLLGRFFPSLCLHYTAPSHVSLFTKQSLANLLSRFGFEIERIETDACFPALDRAAMSLAYDLDFASPQHDDDNNDALYTPNRVGRLLGFQPRRSAAKGRFGRALQKADQFLMHHMWWRVPRVPKTDHLYVLARKGV</sequence>
<dbReference type="eggNOG" id="COG2227">
    <property type="taxonomic scope" value="Bacteria"/>
</dbReference>
<dbReference type="eggNOG" id="COG3677">
    <property type="taxonomic scope" value="Bacteria"/>
</dbReference>
<organism evidence="1 2">
    <name type="scientific">Singulisphaera acidiphila (strain ATCC BAA-1392 / DSM 18658 / VKM B-2454 / MOB10)</name>
    <dbReference type="NCBI Taxonomy" id="886293"/>
    <lineage>
        <taxon>Bacteria</taxon>
        <taxon>Pseudomonadati</taxon>
        <taxon>Planctomycetota</taxon>
        <taxon>Planctomycetia</taxon>
        <taxon>Isosphaerales</taxon>
        <taxon>Isosphaeraceae</taxon>
        <taxon>Singulisphaera</taxon>
    </lineage>
</organism>
<dbReference type="OrthoDB" id="2577067at2"/>
<dbReference type="HOGENOM" id="CLU_764827_0_0_0"/>
<dbReference type="KEGG" id="saci:Sinac_3337"/>
<dbReference type="GO" id="GO:0032259">
    <property type="term" value="P:methylation"/>
    <property type="evidence" value="ECO:0007669"/>
    <property type="project" value="UniProtKB-KW"/>
</dbReference>
<keyword evidence="2" id="KW-1185">Reference proteome</keyword>
<evidence type="ECO:0000313" key="1">
    <source>
        <dbReference type="EMBL" id="AGA27604.1"/>
    </source>
</evidence>
<keyword evidence="1" id="KW-0808">Transferase</keyword>
<proteinExistence type="predicted"/>
<accession>L0DDZ6</accession>
<gene>
    <name evidence="1" type="ordered locus">Sinac_3337</name>
</gene>
<dbReference type="Pfam" id="PF13489">
    <property type="entry name" value="Methyltransf_23"/>
    <property type="match status" value="1"/>
</dbReference>
<dbReference type="STRING" id="886293.Sinac_3337"/>